<dbReference type="InterPro" id="IPR020809">
    <property type="entry name" value="Enolase_CS"/>
</dbReference>
<protein>
    <recommendedName>
        <fullName evidence="4">phosphopyruvate hydratase</fullName>
        <ecNumber evidence="4">4.2.1.11</ecNumber>
    </recommendedName>
</protein>
<comment type="pathway">
    <text evidence="2">Carbohydrate degradation; glycolysis; pyruvate from D-glyceraldehyde 3-phosphate: step 4/5.</text>
</comment>
<evidence type="ECO:0000256" key="7">
    <source>
        <dbReference type="ARBA" id="ARBA00023239"/>
    </source>
</evidence>
<evidence type="ECO:0000256" key="4">
    <source>
        <dbReference type="ARBA" id="ARBA00012058"/>
    </source>
</evidence>
<dbReference type="SUPFAM" id="SSF51604">
    <property type="entry name" value="Enolase C-terminal domain-like"/>
    <property type="match status" value="1"/>
</dbReference>
<dbReference type="SMART" id="SM01192">
    <property type="entry name" value="Enolase_C"/>
    <property type="match status" value="1"/>
</dbReference>
<keyword evidence="6" id="KW-0324">Glycolysis</keyword>
<sequence>SVGDEGGFISPYNNNEEPLKLIIKCIEKAGYKPGVEVFLGLDVAASELIDDKKYKIMQSNKNNYMTSDELLNFYIHLVKNYPIKSIEDPFDQDDWESWTKLNKAIGSQVQIVGDDLLVTSIDKIKTSISKNSSNTVLIKPNQVGTISETLNAINFAHKNNLNTIISHRSGDTEDSFIADLAMGTQSTQLKSGAPARSERTAKYNRISEIIAQNKSINYLGLQAMKI</sequence>
<evidence type="ECO:0000256" key="6">
    <source>
        <dbReference type="ARBA" id="ARBA00023152"/>
    </source>
</evidence>
<dbReference type="GO" id="GO:0006096">
    <property type="term" value="P:glycolytic process"/>
    <property type="evidence" value="ECO:0007669"/>
    <property type="project" value="UniProtKB-UniPathway"/>
</dbReference>
<proteinExistence type="inferred from homology"/>
<dbReference type="EMBL" id="UINC01059956">
    <property type="protein sequence ID" value="SVB83943.1"/>
    <property type="molecule type" value="Genomic_DNA"/>
</dbReference>
<gene>
    <name evidence="9" type="ORF">METZ01_LOCUS236797</name>
</gene>
<dbReference type="Gene3D" id="3.20.20.120">
    <property type="entry name" value="Enolase-like C-terminal domain"/>
    <property type="match status" value="1"/>
</dbReference>
<keyword evidence="7" id="KW-0456">Lyase</keyword>
<name>A0A382HB02_9ZZZZ</name>
<dbReference type="UniPathway" id="UPA00109">
    <property type="reaction ID" value="UER00187"/>
</dbReference>
<keyword evidence="5" id="KW-0460">Magnesium</keyword>
<dbReference type="Pfam" id="PF00113">
    <property type="entry name" value="Enolase_C"/>
    <property type="match status" value="1"/>
</dbReference>
<evidence type="ECO:0000313" key="9">
    <source>
        <dbReference type="EMBL" id="SVB83943.1"/>
    </source>
</evidence>
<evidence type="ECO:0000256" key="1">
    <source>
        <dbReference type="ARBA" id="ARBA00001946"/>
    </source>
</evidence>
<evidence type="ECO:0000256" key="2">
    <source>
        <dbReference type="ARBA" id="ARBA00005031"/>
    </source>
</evidence>
<evidence type="ECO:0000256" key="3">
    <source>
        <dbReference type="ARBA" id="ARBA00009604"/>
    </source>
</evidence>
<dbReference type="EC" id="4.2.1.11" evidence="4"/>
<organism evidence="9">
    <name type="scientific">marine metagenome</name>
    <dbReference type="NCBI Taxonomy" id="408172"/>
    <lineage>
        <taxon>unclassified sequences</taxon>
        <taxon>metagenomes</taxon>
        <taxon>ecological metagenomes</taxon>
    </lineage>
</organism>
<dbReference type="InterPro" id="IPR020810">
    <property type="entry name" value="Enolase_C"/>
</dbReference>
<reference evidence="9" key="1">
    <citation type="submission" date="2018-05" db="EMBL/GenBank/DDBJ databases">
        <authorList>
            <person name="Lanie J.A."/>
            <person name="Ng W.-L."/>
            <person name="Kazmierczak K.M."/>
            <person name="Andrzejewski T.M."/>
            <person name="Davidsen T.M."/>
            <person name="Wayne K.J."/>
            <person name="Tettelin H."/>
            <person name="Glass J.I."/>
            <person name="Rusch D."/>
            <person name="Podicherti R."/>
            <person name="Tsui H.-C.T."/>
            <person name="Winkler M.E."/>
        </authorList>
    </citation>
    <scope>NUCLEOTIDE SEQUENCE</scope>
</reference>
<feature type="non-terminal residue" evidence="9">
    <location>
        <position position="1"/>
    </location>
</feature>
<dbReference type="PROSITE" id="PS00164">
    <property type="entry name" value="ENOLASE"/>
    <property type="match status" value="1"/>
</dbReference>
<dbReference type="InterPro" id="IPR000941">
    <property type="entry name" value="Enolase"/>
</dbReference>
<dbReference type="GO" id="GO:0000287">
    <property type="term" value="F:magnesium ion binding"/>
    <property type="evidence" value="ECO:0007669"/>
    <property type="project" value="InterPro"/>
</dbReference>
<comment type="similarity">
    <text evidence="3">Belongs to the enolase family.</text>
</comment>
<dbReference type="PANTHER" id="PTHR11902:SF1">
    <property type="entry name" value="ENOLASE"/>
    <property type="match status" value="1"/>
</dbReference>
<evidence type="ECO:0000259" key="8">
    <source>
        <dbReference type="SMART" id="SM01192"/>
    </source>
</evidence>
<evidence type="ECO:0000256" key="5">
    <source>
        <dbReference type="ARBA" id="ARBA00022842"/>
    </source>
</evidence>
<dbReference type="PANTHER" id="PTHR11902">
    <property type="entry name" value="ENOLASE"/>
    <property type="match status" value="1"/>
</dbReference>
<dbReference type="InterPro" id="IPR036849">
    <property type="entry name" value="Enolase-like_C_sf"/>
</dbReference>
<dbReference type="AlphaFoldDB" id="A0A382HB02"/>
<dbReference type="GO" id="GO:0004634">
    <property type="term" value="F:phosphopyruvate hydratase activity"/>
    <property type="evidence" value="ECO:0007669"/>
    <property type="project" value="UniProtKB-EC"/>
</dbReference>
<comment type="cofactor">
    <cofactor evidence="1">
        <name>Mg(2+)</name>
        <dbReference type="ChEBI" id="CHEBI:18420"/>
    </cofactor>
</comment>
<accession>A0A382HB02</accession>
<feature type="domain" description="Enolase C-terminal TIM barrel" evidence="8">
    <location>
        <begin position="1"/>
        <end position="226"/>
    </location>
</feature>
<dbReference type="GO" id="GO:0000015">
    <property type="term" value="C:phosphopyruvate hydratase complex"/>
    <property type="evidence" value="ECO:0007669"/>
    <property type="project" value="InterPro"/>
</dbReference>